<evidence type="ECO:0000313" key="3">
    <source>
        <dbReference type="Proteomes" id="UP000410049"/>
    </source>
</evidence>
<protein>
    <submittedName>
        <fullName evidence="2">Nucleotide pyrophosphatase</fullName>
    </submittedName>
</protein>
<organism evidence="2 3">
    <name type="scientific">Bifidobacterium myosotis</name>
    <dbReference type="NCBI Taxonomy" id="1630166"/>
    <lineage>
        <taxon>Bacteria</taxon>
        <taxon>Bacillati</taxon>
        <taxon>Actinomycetota</taxon>
        <taxon>Actinomycetes</taxon>
        <taxon>Bifidobacteriales</taxon>
        <taxon>Bifidobacteriaceae</taxon>
        <taxon>Bifidobacterium</taxon>
    </lineage>
</organism>
<dbReference type="GO" id="GO:0016787">
    <property type="term" value="F:hydrolase activity"/>
    <property type="evidence" value="ECO:0007669"/>
    <property type="project" value="UniProtKB-ARBA"/>
</dbReference>
<dbReference type="SUPFAM" id="SSF53649">
    <property type="entry name" value="Alkaline phosphatase-like"/>
    <property type="match status" value="1"/>
</dbReference>
<dbReference type="PANTHER" id="PTHR10151">
    <property type="entry name" value="ECTONUCLEOTIDE PYROPHOSPHATASE/PHOSPHODIESTERASE"/>
    <property type="match status" value="1"/>
</dbReference>
<reference evidence="2 3" key="1">
    <citation type="journal article" date="2019" name="Syst. Appl. Microbiol.">
        <title>Characterization of Bifidobacterium species in feaces of the Egyptian fruit bat: Description of B. vespertilionis sp. nov. and B. rousetti sp. nov.</title>
        <authorList>
            <person name="Modesto M."/>
            <person name="Satti M."/>
            <person name="Watanabe K."/>
            <person name="Puglisi E."/>
            <person name="Morelli L."/>
            <person name="Huang C.-H."/>
            <person name="Liou J.-S."/>
            <person name="Miyashita M."/>
            <person name="Tamura T."/>
            <person name="Saito S."/>
            <person name="Mori K."/>
            <person name="Huang L."/>
            <person name="Sciavilla P."/>
            <person name="Sandri C."/>
            <person name="Spiezio C."/>
            <person name="Vitali F."/>
            <person name="Cavalieri D."/>
            <person name="Perpetuini G."/>
            <person name="Tofalo R."/>
            <person name="Bonetti A."/>
            <person name="Arita M."/>
            <person name="Mattarelli P."/>
        </authorList>
    </citation>
    <scope>NUCLEOTIDE SEQUENCE [LARGE SCALE GENOMIC DNA]</scope>
    <source>
        <strain evidence="2 3">RST17</strain>
    </source>
</reference>
<accession>A0A5M9ZLC3</accession>
<sequence>MRLEWATMSVETPDMDELLRLVPTATYGDGLPGRTDDGHGDAVDGHRETHANARGSGSGSERGGALHLSAVLAALSGAIGHPTPTAVHADPKACQHALGLPDASSAVVVLVDGLGYWNLAMRLGHAPYLRSLMNEPANQRPIATCAPSTTVAAMASFGTGTCPGLTGMAGYTQLEPASGKLIQLIQFKDALAPKPANPHVPVPPMIDPRDLQREPTVFELLAAQGVRVTSSGLPKFAGSPLTEAALRGSDYRAGVTPRDRVLAAARAAREPGLTYLYIRDADKVGHNHGWDSENWVATFEHIDAQLALLRRNVPAGTLIVIVADHGMVQTDPDRRVDIADEPELSRGVALVGGEPRSLMLYAADGESAEAIAGRWRSRLGKSALVRTRDEAIADGLFGPVADRVRPMIGDVIVQAADAATFVDSRTQSDKATHLPSVHGSQTMLEMDIPCLIDVA</sequence>
<dbReference type="Gene3D" id="3.40.720.10">
    <property type="entry name" value="Alkaline Phosphatase, subunit A"/>
    <property type="match status" value="1"/>
</dbReference>
<evidence type="ECO:0000313" key="2">
    <source>
        <dbReference type="EMBL" id="KAA8827682.1"/>
    </source>
</evidence>
<dbReference type="InterPro" id="IPR017850">
    <property type="entry name" value="Alkaline_phosphatase_core_sf"/>
</dbReference>
<dbReference type="AlphaFoldDB" id="A0A5M9ZLC3"/>
<dbReference type="Pfam" id="PF01663">
    <property type="entry name" value="Phosphodiest"/>
    <property type="match status" value="1"/>
</dbReference>
<feature type="region of interest" description="Disordered" evidence="1">
    <location>
        <begin position="29"/>
        <end position="62"/>
    </location>
</feature>
<evidence type="ECO:0000256" key="1">
    <source>
        <dbReference type="SAM" id="MobiDB-lite"/>
    </source>
</evidence>
<dbReference type="Proteomes" id="UP000410049">
    <property type="component" value="Unassembled WGS sequence"/>
</dbReference>
<dbReference type="PANTHER" id="PTHR10151:SF120">
    <property type="entry name" value="BIS(5'-ADENOSYL)-TRIPHOSPHATASE"/>
    <property type="match status" value="1"/>
</dbReference>
<dbReference type="InterPro" id="IPR002591">
    <property type="entry name" value="Phosphodiest/P_Trfase"/>
</dbReference>
<proteinExistence type="predicted"/>
<feature type="compositionally biased region" description="Basic and acidic residues" evidence="1">
    <location>
        <begin position="34"/>
        <end position="51"/>
    </location>
</feature>
<gene>
    <name evidence="2" type="ORF">EMO91_07500</name>
</gene>
<name>A0A5M9ZLC3_9BIFI</name>
<comment type="caution">
    <text evidence="2">The sequence shown here is derived from an EMBL/GenBank/DDBJ whole genome shotgun (WGS) entry which is preliminary data.</text>
</comment>
<dbReference type="EMBL" id="RZUH01000005">
    <property type="protein sequence ID" value="KAA8827682.1"/>
    <property type="molecule type" value="Genomic_DNA"/>
</dbReference>